<comment type="caution">
    <text evidence="6">The sequence shown here is derived from an EMBL/GenBank/DDBJ whole genome shotgun (WGS) entry which is preliminary data.</text>
</comment>
<keyword evidence="4" id="KW-1133">Transmembrane helix</keyword>
<protein>
    <submittedName>
        <fullName evidence="6">FAD/NAD(P)-binding domain-containing protein</fullName>
    </submittedName>
</protein>
<gene>
    <name evidence="6" type="ORF">NA57DRAFT_62814</name>
</gene>
<name>A0A9P4IRL1_9PEZI</name>
<dbReference type="InterPro" id="IPR002938">
    <property type="entry name" value="FAD-bd"/>
</dbReference>
<evidence type="ECO:0000313" key="6">
    <source>
        <dbReference type="EMBL" id="KAF2104100.1"/>
    </source>
</evidence>
<dbReference type="PRINTS" id="PR00420">
    <property type="entry name" value="RNGMNOXGNASE"/>
</dbReference>
<dbReference type="GO" id="GO:0016491">
    <property type="term" value="F:oxidoreductase activity"/>
    <property type="evidence" value="ECO:0007669"/>
    <property type="project" value="UniProtKB-KW"/>
</dbReference>
<dbReference type="AlphaFoldDB" id="A0A9P4IRL1"/>
<dbReference type="PANTHER" id="PTHR46720:SF3">
    <property type="entry name" value="FAD-BINDING DOMAIN-CONTAINING PROTEIN-RELATED"/>
    <property type="match status" value="1"/>
</dbReference>
<proteinExistence type="predicted"/>
<dbReference type="InterPro" id="IPR036188">
    <property type="entry name" value="FAD/NAD-bd_sf"/>
</dbReference>
<dbReference type="Proteomes" id="UP000799772">
    <property type="component" value="Unassembled WGS sequence"/>
</dbReference>
<feature type="domain" description="FAD-binding" evidence="5">
    <location>
        <begin position="259"/>
        <end position="326"/>
    </location>
</feature>
<reference evidence="6" key="1">
    <citation type="journal article" date="2020" name="Stud. Mycol.">
        <title>101 Dothideomycetes genomes: a test case for predicting lifestyles and emergence of pathogens.</title>
        <authorList>
            <person name="Haridas S."/>
            <person name="Albert R."/>
            <person name="Binder M."/>
            <person name="Bloem J."/>
            <person name="Labutti K."/>
            <person name="Salamov A."/>
            <person name="Andreopoulos B."/>
            <person name="Baker S."/>
            <person name="Barry K."/>
            <person name="Bills G."/>
            <person name="Bluhm B."/>
            <person name="Cannon C."/>
            <person name="Castanera R."/>
            <person name="Culley D."/>
            <person name="Daum C."/>
            <person name="Ezra D."/>
            <person name="Gonzalez J."/>
            <person name="Henrissat B."/>
            <person name="Kuo A."/>
            <person name="Liang C."/>
            <person name="Lipzen A."/>
            <person name="Lutzoni F."/>
            <person name="Magnuson J."/>
            <person name="Mondo S."/>
            <person name="Nolan M."/>
            <person name="Ohm R."/>
            <person name="Pangilinan J."/>
            <person name="Park H.-J."/>
            <person name="Ramirez L."/>
            <person name="Alfaro M."/>
            <person name="Sun H."/>
            <person name="Tritt A."/>
            <person name="Yoshinaga Y."/>
            <person name="Zwiers L.-H."/>
            <person name="Turgeon B."/>
            <person name="Goodwin S."/>
            <person name="Spatafora J."/>
            <person name="Crous P."/>
            <person name="Grigoriev I."/>
        </authorList>
    </citation>
    <scope>NUCLEOTIDE SEQUENCE</scope>
    <source>
        <strain evidence="6">CBS 133067</strain>
    </source>
</reference>
<evidence type="ECO:0000256" key="3">
    <source>
        <dbReference type="ARBA" id="ARBA00023002"/>
    </source>
</evidence>
<dbReference type="SUPFAM" id="SSF51905">
    <property type="entry name" value="FAD/NAD(P)-binding domain"/>
    <property type="match status" value="1"/>
</dbReference>
<dbReference type="OrthoDB" id="16820at2759"/>
<dbReference type="Gene3D" id="3.50.50.60">
    <property type="entry name" value="FAD/NAD(P)-binding domain"/>
    <property type="match status" value="2"/>
</dbReference>
<evidence type="ECO:0000256" key="4">
    <source>
        <dbReference type="SAM" id="Phobius"/>
    </source>
</evidence>
<feature type="transmembrane region" description="Helical" evidence="4">
    <location>
        <begin position="12"/>
        <end position="32"/>
    </location>
</feature>
<evidence type="ECO:0000256" key="1">
    <source>
        <dbReference type="ARBA" id="ARBA00022630"/>
    </source>
</evidence>
<organism evidence="6 7">
    <name type="scientific">Rhizodiscina lignyota</name>
    <dbReference type="NCBI Taxonomy" id="1504668"/>
    <lineage>
        <taxon>Eukaryota</taxon>
        <taxon>Fungi</taxon>
        <taxon>Dikarya</taxon>
        <taxon>Ascomycota</taxon>
        <taxon>Pezizomycotina</taxon>
        <taxon>Dothideomycetes</taxon>
        <taxon>Pleosporomycetidae</taxon>
        <taxon>Aulographales</taxon>
        <taxon>Rhizodiscinaceae</taxon>
        <taxon>Rhizodiscina</taxon>
    </lineage>
</organism>
<dbReference type="InterPro" id="IPR051104">
    <property type="entry name" value="FAD_monoxygenase"/>
</dbReference>
<dbReference type="GO" id="GO:0071949">
    <property type="term" value="F:FAD binding"/>
    <property type="evidence" value="ECO:0007669"/>
    <property type="project" value="InterPro"/>
</dbReference>
<dbReference type="Pfam" id="PF01494">
    <property type="entry name" value="FAD_binding_3"/>
    <property type="match status" value="1"/>
</dbReference>
<accession>A0A9P4IRL1</accession>
<keyword evidence="3" id="KW-0560">Oxidoreductase</keyword>
<keyword evidence="1" id="KW-0285">Flavoprotein</keyword>
<keyword evidence="7" id="KW-1185">Reference proteome</keyword>
<dbReference type="PANTHER" id="PTHR46720">
    <property type="entry name" value="HYDROXYLASE, PUTATIVE (AFU_ORTHOLOGUE AFUA_3G01460)-RELATED"/>
    <property type="match status" value="1"/>
</dbReference>
<keyword evidence="4" id="KW-0812">Transmembrane</keyword>
<keyword evidence="4" id="KW-0472">Membrane</keyword>
<dbReference type="GO" id="GO:0044550">
    <property type="term" value="P:secondary metabolite biosynthetic process"/>
    <property type="evidence" value="ECO:0007669"/>
    <property type="project" value="TreeGrafter"/>
</dbReference>
<sequence length="385" mass="42458">MATSGEHSELPHIRIAIIGGGIAGGLVAAGLLQHPNVDAHIYEASKDFWERGAGVGLSVNARRALDLVSPEAAKTLERAGAVPMWPDARMMMGKGPDEGKVVFELSHEVTQLVVHRAQWVREILACVPEEKKHGGKKLKSMEEKGEAIELTFMDETSVTVDVVIGADGIHSAVRKYMFGEDSEFSKPVFAGYYHYFNVVPKEDVLAKMEPRHFVDECQYGFIGGGGLLLHDVNDNGKMIQVLLQNPDLTRWSMFVQPNAPTYAKGNVCIMGDAAHAFEPWQGSGAGQSIEDAMLLSRMLGRVKSRSQVPAALLAFDYVRRPRTQKIGALSRETGVIMMGQKEGVGNDLGKLKNALTGRWDYIWDVDLPKHIQEAEDYMDRLDEQN</sequence>
<evidence type="ECO:0000256" key="2">
    <source>
        <dbReference type="ARBA" id="ARBA00022827"/>
    </source>
</evidence>
<dbReference type="EMBL" id="ML978121">
    <property type="protein sequence ID" value="KAF2104100.1"/>
    <property type="molecule type" value="Genomic_DNA"/>
</dbReference>
<keyword evidence="2" id="KW-0274">FAD</keyword>
<evidence type="ECO:0000313" key="7">
    <source>
        <dbReference type="Proteomes" id="UP000799772"/>
    </source>
</evidence>
<evidence type="ECO:0000259" key="5">
    <source>
        <dbReference type="Pfam" id="PF01494"/>
    </source>
</evidence>